<evidence type="ECO:0000313" key="2">
    <source>
        <dbReference type="EMBL" id="CAE8715636.1"/>
    </source>
</evidence>
<dbReference type="EMBL" id="CAJNNW010032833">
    <property type="protein sequence ID" value="CAE8715636.1"/>
    <property type="molecule type" value="Genomic_DNA"/>
</dbReference>
<accession>A0A813L5C3</accession>
<dbReference type="Proteomes" id="UP000626109">
    <property type="component" value="Unassembled WGS sequence"/>
</dbReference>
<feature type="compositionally biased region" description="Polar residues" evidence="1">
    <location>
        <begin position="25"/>
        <end position="38"/>
    </location>
</feature>
<feature type="region of interest" description="Disordered" evidence="1">
    <location>
        <begin position="1"/>
        <end position="75"/>
    </location>
</feature>
<evidence type="ECO:0000313" key="3">
    <source>
        <dbReference type="Proteomes" id="UP000626109"/>
    </source>
</evidence>
<comment type="caution">
    <text evidence="2">The sequence shown here is derived from an EMBL/GenBank/DDBJ whole genome shotgun (WGS) entry which is preliminary data.</text>
</comment>
<feature type="non-terminal residue" evidence="2">
    <location>
        <position position="75"/>
    </location>
</feature>
<organism evidence="2 3">
    <name type="scientific">Polarella glacialis</name>
    <name type="common">Dinoflagellate</name>
    <dbReference type="NCBI Taxonomy" id="89957"/>
    <lineage>
        <taxon>Eukaryota</taxon>
        <taxon>Sar</taxon>
        <taxon>Alveolata</taxon>
        <taxon>Dinophyceae</taxon>
        <taxon>Suessiales</taxon>
        <taxon>Suessiaceae</taxon>
        <taxon>Polarella</taxon>
    </lineage>
</organism>
<proteinExistence type="predicted"/>
<dbReference type="AlphaFoldDB" id="A0A813L5C3"/>
<sequence length="75" mass="8458">DTTFLWTRRSRHSAVEEQSHLPATEGTSSRVPQANMPDSSDRRFFGGSSCEQQKAGYRRRGVRKAEICERSTGGR</sequence>
<protein>
    <submittedName>
        <fullName evidence="2">Uncharacterized protein</fullName>
    </submittedName>
</protein>
<evidence type="ECO:0000256" key="1">
    <source>
        <dbReference type="SAM" id="MobiDB-lite"/>
    </source>
</evidence>
<reference evidence="2" key="1">
    <citation type="submission" date="2021-02" db="EMBL/GenBank/DDBJ databases">
        <authorList>
            <person name="Dougan E. K."/>
            <person name="Rhodes N."/>
            <person name="Thang M."/>
            <person name="Chan C."/>
        </authorList>
    </citation>
    <scope>NUCLEOTIDE SEQUENCE</scope>
</reference>
<name>A0A813L5C3_POLGL</name>
<gene>
    <name evidence="2" type="ORF">PGLA2088_LOCUS38670</name>
</gene>